<dbReference type="RefSeq" id="WP_054022569.1">
    <property type="nucleotide sequence ID" value="NZ_BBYR01000085.1"/>
</dbReference>
<dbReference type="InterPro" id="IPR016152">
    <property type="entry name" value="PTrfase/Anion_transptr"/>
</dbReference>
<dbReference type="OrthoDB" id="95460at2"/>
<sequence length="188" mass="20535">MDSLRPPTSRPRRVPALRTGTARPVLRGLPTLHPGLRPEPAPAPAGLDTALAVDAADPDALFAFAAERMAGGRVRVAEDYARRLAARHTRRSTALGHGLALPHAASGYANGVQALYLRTRAPLDFDAPDGEPVSDFLFLVVPRPASSAHSELLEALQEAFGLPRLRRELRQERPEAVLAELWQRVRRR</sequence>
<dbReference type="SUPFAM" id="SSF55804">
    <property type="entry name" value="Phoshotransferase/anion transport protein"/>
    <property type="match status" value="1"/>
</dbReference>
<dbReference type="GO" id="GO:0030295">
    <property type="term" value="F:protein kinase activator activity"/>
    <property type="evidence" value="ECO:0007669"/>
    <property type="project" value="TreeGrafter"/>
</dbReference>
<proteinExistence type="predicted"/>
<dbReference type="Pfam" id="PF00359">
    <property type="entry name" value="PTS_EIIA_2"/>
    <property type="match status" value="1"/>
</dbReference>
<feature type="domain" description="PTS EIIA type-2" evidence="2">
    <location>
        <begin position="42"/>
        <end position="185"/>
    </location>
</feature>
<dbReference type="STRING" id="1547922.ISF6_5273"/>
<dbReference type="PANTHER" id="PTHR47738:SF1">
    <property type="entry name" value="NITROGEN REGULATORY PROTEIN"/>
    <property type="match status" value="1"/>
</dbReference>
<organism evidence="3 4">
    <name type="scientific">Piscinibacter sakaiensis</name>
    <name type="common">Ideonella sakaiensis</name>
    <dbReference type="NCBI Taxonomy" id="1547922"/>
    <lineage>
        <taxon>Bacteria</taxon>
        <taxon>Pseudomonadati</taxon>
        <taxon>Pseudomonadota</taxon>
        <taxon>Betaproteobacteria</taxon>
        <taxon>Burkholderiales</taxon>
        <taxon>Sphaerotilaceae</taxon>
        <taxon>Piscinibacter</taxon>
    </lineage>
</organism>
<dbReference type="Gene3D" id="3.40.930.10">
    <property type="entry name" value="Mannitol-specific EII, Chain A"/>
    <property type="match status" value="1"/>
</dbReference>
<evidence type="ECO:0000313" key="4">
    <source>
        <dbReference type="Proteomes" id="UP000037660"/>
    </source>
</evidence>
<dbReference type="PROSITE" id="PS51094">
    <property type="entry name" value="PTS_EIIA_TYPE_2"/>
    <property type="match status" value="1"/>
</dbReference>
<gene>
    <name evidence="3" type="ORF">ISF6_5273</name>
</gene>
<dbReference type="EMBL" id="BBYR01000085">
    <property type="protein sequence ID" value="GAP38720.1"/>
    <property type="molecule type" value="Genomic_DNA"/>
</dbReference>
<name>A0A0K8P955_PISS1</name>
<keyword evidence="4" id="KW-1185">Reference proteome</keyword>
<dbReference type="PANTHER" id="PTHR47738">
    <property type="entry name" value="PTS SYSTEM FRUCTOSE-LIKE EIIA COMPONENT-RELATED"/>
    <property type="match status" value="1"/>
</dbReference>
<dbReference type="InterPro" id="IPR002178">
    <property type="entry name" value="PTS_EIIA_type-2_dom"/>
</dbReference>
<dbReference type="InterPro" id="IPR051541">
    <property type="entry name" value="PTS_SugarTrans_NitroReg"/>
</dbReference>
<accession>A0A0K8P955</accession>
<evidence type="ECO:0000313" key="3">
    <source>
        <dbReference type="EMBL" id="GAP38720.1"/>
    </source>
</evidence>
<feature type="region of interest" description="Disordered" evidence="1">
    <location>
        <begin position="1"/>
        <end position="42"/>
    </location>
</feature>
<evidence type="ECO:0000259" key="2">
    <source>
        <dbReference type="PROSITE" id="PS51094"/>
    </source>
</evidence>
<dbReference type="AlphaFoldDB" id="A0A0K8P955"/>
<reference evidence="4" key="1">
    <citation type="submission" date="2015-07" db="EMBL/GenBank/DDBJ databases">
        <title>Discovery of a poly(ethylene terephthalate assimilation.</title>
        <authorList>
            <person name="Yoshida S."/>
            <person name="Hiraga K."/>
            <person name="Takehana T."/>
            <person name="Taniguchi I."/>
            <person name="Yamaji H."/>
            <person name="Maeda Y."/>
            <person name="Toyohara K."/>
            <person name="Miyamoto K."/>
            <person name="Kimura Y."/>
            <person name="Oda K."/>
        </authorList>
    </citation>
    <scope>NUCLEOTIDE SEQUENCE [LARGE SCALE GENOMIC DNA]</scope>
    <source>
        <strain evidence="4">NBRC 110686 / TISTR 2288 / 201-F6</strain>
    </source>
</reference>
<evidence type="ECO:0000256" key="1">
    <source>
        <dbReference type="SAM" id="MobiDB-lite"/>
    </source>
</evidence>
<dbReference type="Proteomes" id="UP000037660">
    <property type="component" value="Unassembled WGS sequence"/>
</dbReference>
<protein>
    <submittedName>
        <fullName evidence="3">PTS IIA-like nitrogen-regulatory protein PtsN</fullName>
    </submittedName>
</protein>
<comment type="caution">
    <text evidence="3">The sequence shown here is derived from an EMBL/GenBank/DDBJ whole genome shotgun (WGS) entry which is preliminary data.</text>
</comment>
<reference evidence="3 4" key="2">
    <citation type="journal article" date="2016" name="Science">
        <title>A bacterium that degrades and assimilates poly(ethylene terephthalate).</title>
        <authorList>
            <person name="Yoshida S."/>
            <person name="Hiraga K."/>
            <person name="Takehana T."/>
            <person name="Taniguchi I."/>
            <person name="Yamaji H."/>
            <person name="Maeda Y."/>
            <person name="Toyohara K."/>
            <person name="Miyamoto K."/>
            <person name="Kimura Y."/>
            <person name="Oda K."/>
        </authorList>
    </citation>
    <scope>NUCLEOTIDE SEQUENCE [LARGE SCALE GENOMIC DNA]</scope>
    <source>
        <strain evidence="4">NBRC 110686 / TISTR 2288 / 201-F6</strain>
    </source>
</reference>